<dbReference type="EMBL" id="CABDUW010000463">
    <property type="protein sequence ID" value="VTJ69472.1"/>
    <property type="molecule type" value="Genomic_DNA"/>
</dbReference>
<evidence type="ECO:0000313" key="1">
    <source>
        <dbReference type="EMBL" id="VTJ69472.1"/>
    </source>
</evidence>
<keyword evidence="2" id="KW-1185">Reference proteome</keyword>
<sequence>MHPASHWSESESTGDPLPRLLLVESAPHLPKFAVRRVPRSSLSESPLFLALLPMATQPTWTSQDPGWVLEPLPALRLWGCLGATRSACWLQAVCPSGALPQQQDPPAPGLQALWPDGRSTTHTELHLLLSFLRTEDLGCARLPTLRFPFLCAPHSCLQDFLLRRLKGPVWQPVACPGHTVDPLPLSIALGALSLGGAVCFSRGWFAYVGQHQSSSAWCWFFSWTEWLFSSFLGFPPSTLPGACPMLQSTLQTSGFSCFLNSVLGSQPLCPSGSAVSPAMGKTRGSAWTPSLPRAQADLLWDSKPGPGHSASYWVSFKAAEGVPSLTLDQTHSVATSTEPAGDSARCSTLGLVCETLGRAPANSMS</sequence>
<accession>A0A5E4BLD8</accession>
<organism evidence="1 2">
    <name type="scientific">Marmota monax</name>
    <name type="common">Woodchuck</name>
    <dbReference type="NCBI Taxonomy" id="9995"/>
    <lineage>
        <taxon>Eukaryota</taxon>
        <taxon>Metazoa</taxon>
        <taxon>Chordata</taxon>
        <taxon>Craniata</taxon>
        <taxon>Vertebrata</taxon>
        <taxon>Euteleostomi</taxon>
        <taxon>Mammalia</taxon>
        <taxon>Eutheria</taxon>
        <taxon>Euarchontoglires</taxon>
        <taxon>Glires</taxon>
        <taxon>Rodentia</taxon>
        <taxon>Sciuromorpha</taxon>
        <taxon>Sciuridae</taxon>
        <taxon>Xerinae</taxon>
        <taxon>Marmotini</taxon>
        <taxon>Marmota</taxon>
    </lineage>
</organism>
<gene>
    <name evidence="1" type="ORF">MONAX_5E005942</name>
</gene>
<protein>
    <submittedName>
        <fullName evidence="1">Uncharacterized protein</fullName>
    </submittedName>
</protein>
<name>A0A5E4BLD8_MARMO</name>
<dbReference type="Proteomes" id="UP000335636">
    <property type="component" value="Unassembled WGS sequence"/>
</dbReference>
<proteinExistence type="predicted"/>
<dbReference type="AlphaFoldDB" id="A0A5E4BLD8"/>
<evidence type="ECO:0000313" key="2">
    <source>
        <dbReference type="Proteomes" id="UP000335636"/>
    </source>
</evidence>
<reference evidence="1" key="1">
    <citation type="submission" date="2019-04" db="EMBL/GenBank/DDBJ databases">
        <authorList>
            <person name="Alioto T."/>
            <person name="Alioto T."/>
        </authorList>
    </citation>
    <scope>NUCLEOTIDE SEQUENCE [LARGE SCALE GENOMIC DNA]</scope>
</reference>
<comment type="caution">
    <text evidence="1">The sequence shown here is derived from an EMBL/GenBank/DDBJ whole genome shotgun (WGS) entry which is preliminary data.</text>
</comment>